<reference evidence="1" key="2">
    <citation type="journal article" date="2023" name="IMA Fungus">
        <title>Comparative genomic study of the Penicillium genus elucidates a diverse pangenome and 15 lateral gene transfer events.</title>
        <authorList>
            <person name="Petersen C."/>
            <person name="Sorensen T."/>
            <person name="Nielsen M.R."/>
            <person name="Sondergaard T.E."/>
            <person name="Sorensen J.L."/>
            <person name="Fitzpatrick D.A."/>
            <person name="Frisvad J.C."/>
            <person name="Nielsen K.L."/>
        </authorList>
    </citation>
    <scope>NUCLEOTIDE SEQUENCE</scope>
    <source>
        <strain evidence="1">IBT 23319</strain>
    </source>
</reference>
<protein>
    <submittedName>
        <fullName evidence="1">Uncharacterized protein</fullName>
    </submittedName>
</protein>
<dbReference type="AlphaFoldDB" id="A0A9W9TNI3"/>
<dbReference type="Proteomes" id="UP001147733">
    <property type="component" value="Unassembled WGS sequence"/>
</dbReference>
<sequence>MEASLGLQVTLASHATNLQASTSLPVPITVSVHNPAQAPVTLLTWNTPLDSRAGVLGVFEVCDTGNGQTIPIDTIKVSRKLPATSHDLVEIPGGQTVNRTVNIPAFPLEHGHEYSIRAQGIWHAIWEMPLTDVTISQLAELTGATRREFQSNLATVKVD</sequence>
<proteinExistence type="predicted"/>
<organism evidence="1 2">
    <name type="scientific">Penicillium citrinum</name>
    <dbReference type="NCBI Taxonomy" id="5077"/>
    <lineage>
        <taxon>Eukaryota</taxon>
        <taxon>Fungi</taxon>
        <taxon>Dikarya</taxon>
        <taxon>Ascomycota</taxon>
        <taxon>Pezizomycotina</taxon>
        <taxon>Eurotiomycetes</taxon>
        <taxon>Eurotiomycetidae</taxon>
        <taxon>Eurotiales</taxon>
        <taxon>Aspergillaceae</taxon>
        <taxon>Penicillium</taxon>
    </lineage>
</organism>
<comment type="caution">
    <text evidence="1">The sequence shown here is derived from an EMBL/GenBank/DDBJ whole genome shotgun (WGS) entry which is preliminary data.</text>
</comment>
<reference evidence="1" key="1">
    <citation type="submission" date="2022-11" db="EMBL/GenBank/DDBJ databases">
        <authorList>
            <person name="Petersen C."/>
        </authorList>
    </citation>
    <scope>NUCLEOTIDE SEQUENCE</scope>
    <source>
        <strain evidence="1">IBT 23319</strain>
    </source>
</reference>
<dbReference type="EMBL" id="JAPQKT010000006">
    <property type="protein sequence ID" value="KAJ5227645.1"/>
    <property type="molecule type" value="Genomic_DNA"/>
</dbReference>
<evidence type="ECO:0000313" key="2">
    <source>
        <dbReference type="Proteomes" id="UP001147733"/>
    </source>
</evidence>
<keyword evidence="2" id="KW-1185">Reference proteome</keyword>
<dbReference type="OrthoDB" id="4664297at2759"/>
<dbReference type="Gene3D" id="2.60.40.2970">
    <property type="match status" value="1"/>
</dbReference>
<dbReference type="GeneID" id="81385736"/>
<gene>
    <name evidence="1" type="ORF">N7469_007651</name>
</gene>
<evidence type="ECO:0000313" key="1">
    <source>
        <dbReference type="EMBL" id="KAJ5227645.1"/>
    </source>
</evidence>
<name>A0A9W9TNI3_PENCI</name>
<accession>A0A9W9TNI3</accession>
<dbReference type="RefSeq" id="XP_056500010.1">
    <property type="nucleotide sequence ID" value="XM_056646569.1"/>
</dbReference>